<proteinExistence type="predicted"/>
<accession>A0A8R1Z1Z0</accession>
<keyword evidence="2" id="KW-1185">Reference proteome</keyword>
<dbReference type="EnsemblMetazoa" id="PPA41684.1">
    <property type="protein sequence ID" value="PPA41684.1"/>
    <property type="gene ID" value="WBGene00280053"/>
</dbReference>
<evidence type="ECO:0000313" key="1">
    <source>
        <dbReference type="EnsemblMetazoa" id="PPA41684.1"/>
    </source>
</evidence>
<reference evidence="1" key="2">
    <citation type="submission" date="2022-06" db="UniProtKB">
        <authorList>
            <consortium name="EnsemblMetazoa"/>
        </authorList>
    </citation>
    <scope>IDENTIFICATION</scope>
    <source>
        <strain evidence="1">PS312</strain>
    </source>
</reference>
<name>A0A2A6CLU6_PRIPA</name>
<evidence type="ECO:0000313" key="2">
    <source>
        <dbReference type="Proteomes" id="UP000005239"/>
    </source>
</evidence>
<dbReference type="PANTHER" id="PTHR22943:SF248">
    <property type="entry name" value="SEVEN TM RECEPTOR"/>
    <property type="match status" value="1"/>
</dbReference>
<gene>
    <name evidence="1" type="primary">WBGene00280053</name>
</gene>
<dbReference type="OrthoDB" id="5812563at2759"/>
<dbReference type="PANTHER" id="PTHR22943">
    <property type="entry name" value="7-TRANSMEMBRANE DOMAIN RECEPTOR C.ELEGANS"/>
    <property type="match status" value="1"/>
</dbReference>
<protein>
    <submittedName>
        <fullName evidence="1">G protein-coupled receptor</fullName>
    </submittedName>
</protein>
<organism evidence="1 2">
    <name type="scientific">Pristionchus pacificus</name>
    <name type="common">Parasitic nematode worm</name>
    <dbReference type="NCBI Taxonomy" id="54126"/>
    <lineage>
        <taxon>Eukaryota</taxon>
        <taxon>Metazoa</taxon>
        <taxon>Ecdysozoa</taxon>
        <taxon>Nematoda</taxon>
        <taxon>Chromadorea</taxon>
        <taxon>Rhabditida</taxon>
        <taxon>Rhabditina</taxon>
        <taxon>Diplogasteromorpha</taxon>
        <taxon>Diplogasteroidea</taxon>
        <taxon>Neodiplogasteridae</taxon>
        <taxon>Pristionchus</taxon>
    </lineage>
</organism>
<reference evidence="2" key="1">
    <citation type="journal article" date="2008" name="Nat. Genet.">
        <title>The Pristionchus pacificus genome provides a unique perspective on nematode lifestyle and parasitism.</title>
        <authorList>
            <person name="Dieterich C."/>
            <person name="Clifton S.W."/>
            <person name="Schuster L.N."/>
            <person name="Chinwalla A."/>
            <person name="Delehaunty K."/>
            <person name="Dinkelacker I."/>
            <person name="Fulton L."/>
            <person name="Fulton R."/>
            <person name="Godfrey J."/>
            <person name="Minx P."/>
            <person name="Mitreva M."/>
            <person name="Roeseler W."/>
            <person name="Tian H."/>
            <person name="Witte H."/>
            <person name="Yang S.P."/>
            <person name="Wilson R.K."/>
            <person name="Sommer R.J."/>
        </authorList>
    </citation>
    <scope>NUCLEOTIDE SEQUENCE [LARGE SCALE GENOMIC DNA]</scope>
    <source>
        <strain evidence="2">PS312</strain>
    </source>
</reference>
<dbReference type="InterPro" id="IPR019428">
    <property type="entry name" value="7TM_GPCR_serpentine_rcpt_Str"/>
</dbReference>
<accession>A0A2A6CLU6</accession>
<dbReference type="AlphaFoldDB" id="A0A2A6CLU6"/>
<sequence>MGFNMVMITRMFIIASCSFSIVLHFRSEIELWSGKTIKLQIQLFKTLVVQMIVPIIFVHLPCAGIINLPMMGLRLNIKEINRRCEASSNQEKAKQGLAELTGVLVFTVLCLLLQLGTWTIFLVFAYVGYVIDKYVKSMEASTERMLPADNAEIVELDLVRSHSTAAVSFSLTPEQRVRSGSVTSSNGPAEGRIGTF</sequence>
<dbReference type="Pfam" id="PF10326">
    <property type="entry name" value="7TM_GPCR_Str"/>
    <property type="match status" value="1"/>
</dbReference>
<dbReference type="Proteomes" id="UP000005239">
    <property type="component" value="Unassembled WGS sequence"/>
</dbReference>